<keyword evidence="2" id="KW-0689">Ribosomal protein</keyword>
<keyword evidence="3" id="KW-0687">Ribonucleoprotein</keyword>
<dbReference type="GO" id="GO:0003729">
    <property type="term" value="F:mRNA binding"/>
    <property type="evidence" value="ECO:0007669"/>
    <property type="project" value="TreeGrafter"/>
</dbReference>
<dbReference type="SUPFAM" id="SSF50249">
    <property type="entry name" value="Nucleic acid-binding proteins"/>
    <property type="match status" value="2"/>
</dbReference>
<dbReference type="GO" id="GO:0006412">
    <property type="term" value="P:translation"/>
    <property type="evidence" value="ECO:0007669"/>
    <property type="project" value="TreeGrafter"/>
</dbReference>
<sequence length="409" mass="44192">MLLAPRLSAGGLPRPASCGRRLAPVGRLGPAPRPAAERSRALQQPRRHLAAPAAASRGPGSGDVSQQVGRVLEGEVLEVRRSAVVVDLGGGLAGSITWYQVTADPRMPAEPIFSVGDRVKALVTQLDREGGRMTLSTQALELKPGDMLRNPKAVYDRAEEAAALGREARHGGGGSGTGEAARAPPPSAEGVVLAGVVKSITPFGAFITLLPGDCTGFLHISQISAERVHSMEQLMRARDRVYVGVLSVDTGRVTLSTKALEPTPGGDMLRNPQLVYDRAEKMAKRWRWEQLINGAIKKGTLVEGVVQAVKNRIVLIDLPAEPTIGDMLRHPQLVYDTAEEMAERWRQQRRAAPKVGDLVEGVVQWVQIRPSDYRYQAYVELSGCGVYRMGRLLASELVFPTAEEMAAKW</sequence>
<comment type="similarity">
    <text evidence="1">Belongs to the bacterial ribosomal protein bS1 family.</text>
</comment>
<dbReference type="InterPro" id="IPR012340">
    <property type="entry name" value="NA-bd_OB-fold"/>
</dbReference>
<dbReference type="SMART" id="SM00316">
    <property type="entry name" value="S1"/>
    <property type="match status" value="2"/>
</dbReference>
<dbReference type="GO" id="GO:1990904">
    <property type="term" value="C:ribonucleoprotein complex"/>
    <property type="evidence" value="ECO:0007669"/>
    <property type="project" value="UniProtKB-KW"/>
</dbReference>
<evidence type="ECO:0000313" key="7">
    <source>
        <dbReference type="Proteomes" id="UP000612055"/>
    </source>
</evidence>
<dbReference type="PANTHER" id="PTHR10724">
    <property type="entry name" value="30S RIBOSOMAL PROTEIN S1"/>
    <property type="match status" value="1"/>
</dbReference>
<feature type="region of interest" description="Disordered" evidence="4">
    <location>
        <begin position="1"/>
        <end position="65"/>
    </location>
</feature>
<protein>
    <recommendedName>
        <fullName evidence="5">S1 motif domain-containing protein</fullName>
    </recommendedName>
</protein>
<feature type="region of interest" description="Disordered" evidence="4">
    <location>
        <begin position="166"/>
        <end position="186"/>
    </location>
</feature>
<evidence type="ECO:0000256" key="1">
    <source>
        <dbReference type="ARBA" id="ARBA00006767"/>
    </source>
</evidence>
<proteinExistence type="inferred from homology"/>
<name>A0A836BW04_9CHLO</name>
<accession>A0A836BW04</accession>
<feature type="domain" description="S1 motif" evidence="5">
    <location>
        <begin position="69"/>
        <end position="138"/>
    </location>
</feature>
<gene>
    <name evidence="6" type="ORF">HYH03_011875</name>
</gene>
<evidence type="ECO:0000256" key="3">
    <source>
        <dbReference type="ARBA" id="ARBA00023274"/>
    </source>
</evidence>
<evidence type="ECO:0000256" key="4">
    <source>
        <dbReference type="SAM" id="MobiDB-lite"/>
    </source>
</evidence>
<dbReference type="AlphaFoldDB" id="A0A836BW04"/>
<dbReference type="OrthoDB" id="1693536at2759"/>
<dbReference type="InterPro" id="IPR003029">
    <property type="entry name" value="S1_domain"/>
</dbReference>
<dbReference type="Proteomes" id="UP000612055">
    <property type="component" value="Unassembled WGS sequence"/>
</dbReference>
<evidence type="ECO:0000313" key="6">
    <source>
        <dbReference type="EMBL" id="KAG2489594.1"/>
    </source>
</evidence>
<dbReference type="EMBL" id="JAEHOE010000071">
    <property type="protein sequence ID" value="KAG2489594.1"/>
    <property type="molecule type" value="Genomic_DNA"/>
</dbReference>
<reference evidence="6" key="1">
    <citation type="journal article" date="2020" name="bioRxiv">
        <title>Comparative genomics of Chlamydomonas.</title>
        <authorList>
            <person name="Craig R.J."/>
            <person name="Hasan A.R."/>
            <person name="Ness R.W."/>
            <person name="Keightley P.D."/>
        </authorList>
    </citation>
    <scope>NUCLEOTIDE SEQUENCE</scope>
    <source>
        <strain evidence="6">CCAP 11/70</strain>
    </source>
</reference>
<dbReference type="GO" id="GO:0005840">
    <property type="term" value="C:ribosome"/>
    <property type="evidence" value="ECO:0007669"/>
    <property type="project" value="UniProtKB-KW"/>
</dbReference>
<dbReference type="InterPro" id="IPR050437">
    <property type="entry name" value="Ribos_protein_bS1-like"/>
</dbReference>
<evidence type="ECO:0000256" key="2">
    <source>
        <dbReference type="ARBA" id="ARBA00022980"/>
    </source>
</evidence>
<evidence type="ECO:0000259" key="5">
    <source>
        <dbReference type="PROSITE" id="PS50126"/>
    </source>
</evidence>
<dbReference type="Gene3D" id="2.40.50.140">
    <property type="entry name" value="Nucleic acid-binding proteins"/>
    <property type="match status" value="2"/>
</dbReference>
<dbReference type="Pfam" id="PF00575">
    <property type="entry name" value="S1"/>
    <property type="match status" value="2"/>
</dbReference>
<comment type="caution">
    <text evidence="6">The sequence shown here is derived from an EMBL/GenBank/DDBJ whole genome shotgun (WGS) entry which is preliminary data.</text>
</comment>
<organism evidence="6 7">
    <name type="scientific">Edaphochlamys debaryana</name>
    <dbReference type="NCBI Taxonomy" id="47281"/>
    <lineage>
        <taxon>Eukaryota</taxon>
        <taxon>Viridiplantae</taxon>
        <taxon>Chlorophyta</taxon>
        <taxon>core chlorophytes</taxon>
        <taxon>Chlorophyceae</taxon>
        <taxon>CS clade</taxon>
        <taxon>Chlamydomonadales</taxon>
        <taxon>Chlamydomonadales incertae sedis</taxon>
        <taxon>Edaphochlamys</taxon>
    </lineage>
</organism>
<keyword evidence="7" id="KW-1185">Reference proteome</keyword>
<dbReference type="PANTHER" id="PTHR10724:SF7">
    <property type="entry name" value="SMALL RIBOSOMAL SUBUNIT PROTEIN BS1C"/>
    <property type="match status" value="1"/>
</dbReference>
<dbReference type="PROSITE" id="PS50126">
    <property type="entry name" value="S1"/>
    <property type="match status" value="2"/>
</dbReference>
<dbReference type="GO" id="GO:0003735">
    <property type="term" value="F:structural constituent of ribosome"/>
    <property type="evidence" value="ECO:0007669"/>
    <property type="project" value="TreeGrafter"/>
</dbReference>
<feature type="domain" description="S1 motif" evidence="5">
    <location>
        <begin position="190"/>
        <end position="258"/>
    </location>
</feature>